<evidence type="ECO:0000313" key="2">
    <source>
        <dbReference type="Proteomes" id="UP000095512"/>
    </source>
</evidence>
<name>A0A174LCA1_9FIRM</name>
<accession>A0A174LCA1</accession>
<dbReference type="AlphaFoldDB" id="A0A174LCA1"/>
<evidence type="ECO:0000313" key="1">
    <source>
        <dbReference type="EMBL" id="CUP20511.1"/>
    </source>
</evidence>
<gene>
    <name evidence="1" type="ORF">ERS852480_02839</name>
</gene>
<reference evidence="1 2" key="1">
    <citation type="submission" date="2015-09" db="EMBL/GenBank/DDBJ databases">
        <authorList>
            <consortium name="Pathogen Informatics"/>
        </authorList>
    </citation>
    <scope>NUCLEOTIDE SEQUENCE [LARGE SCALE GENOMIC DNA]</scope>
    <source>
        <strain evidence="1 2">2789STDY5834865</strain>
    </source>
</reference>
<dbReference type="Proteomes" id="UP000095512">
    <property type="component" value="Unassembled WGS sequence"/>
</dbReference>
<protein>
    <submittedName>
        <fullName evidence="1">Uncharacterized protein</fullName>
    </submittedName>
</protein>
<organism evidence="1 2">
    <name type="scientific">Enterocloster clostridioformis</name>
    <dbReference type="NCBI Taxonomy" id="1531"/>
    <lineage>
        <taxon>Bacteria</taxon>
        <taxon>Bacillati</taxon>
        <taxon>Bacillota</taxon>
        <taxon>Clostridia</taxon>
        <taxon>Lachnospirales</taxon>
        <taxon>Lachnospiraceae</taxon>
        <taxon>Enterocloster</taxon>
    </lineage>
</organism>
<sequence length="87" mass="9493">MGQQVLVRFWFLAYDDIQPFFPVAGRTCMVDGLKGPAEGFSGFKPMVQRNVNDASLRVDQFPGSMGQAPLFYIAAHALPEDGGELAV</sequence>
<proteinExistence type="predicted"/>
<dbReference type="EMBL" id="CZAB01000025">
    <property type="protein sequence ID" value="CUP20511.1"/>
    <property type="molecule type" value="Genomic_DNA"/>
</dbReference>